<keyword evidence="5 9" id="KW-0442">Lipid degradation</keyword>
<evidence type="ECO:0000256" key="7">
    <source>
        <dbReference type="ARBA" id="ARBA00023180"/>
    </source>
</evidence>
<dbReference type="GO" id="GO:0046475">
    <property type="term" value="P:glycerophospholipid catabolic process"/>
    <property type="evidence" value="ECO:0007669"/>
    <property type="project" value="TreeGrafter"/>
</dbReference>
<dbReference type="InterPro" id="IPR016035">
    <property type="entry name" value="Acyl_Trfase/lysoPLipase"/>
</dbReference>
<feature type="chain" id="PRO_5025719668" description="Lysophospholipase" evidence="10">
    <location>
        <begin position="22"/>
        <end position="647"/>
    </location>
</feature>
<keyword evidence="6 9" id="KW-0443">Lipid metabolism</keyword>
<dbReference type="FunFam" id="3.40.1090.10:FF:000010">
    <property type="entry name" value="Lysophospholipase"/>
    <property type="match status" value="1"/>
</dbReference>
<dbReference type="EC" id="3.1.1.5" evidence="2 10"/>
<dbReference type="GO" id="GO:0005783">
    <property type="term" value="C:endoplasmic reticulum"/>
    <property type="evidence" value="ECO:0007669"/>
    <property type="project" value="TreeGrafter"/>
</dbReference>
<evidence type="ECO:0000256" key="3">
    <source>
        <dbReference type="ARBA" id="ARBA00022729"/>
    </source>
</evidence>
<evidence type="ECO:0000256" key="4">
    <source>
        <dbReference type="ARBA" id="ARBA00022801"/>
    </source>
</evidence>
<evidence type="ECO:0000256" key="5">
    <source>
        <dbReference type="ARBA" id="ARBA00022963"/>
    </source>
</evidence>
<dbReference type="SMART" id="SM00022">
    <property type="entry name" value="PLAc"/>
    <property type="match status" value="1"/>
</dbReference>
<dbReference type="Pfam" id="PF01735">
    <property type="entry name" value="PLA2_B"/>
    <property type="match status" value="1"/>
</dbReference>
<gene>
    <name evidence="12" type="ORF">K470DRAFT_265898</name>
</gene>
<evidence type="ECO:0000313" key="12">
    <source>
        <dbReference type="EMBL" id="KAF2858682.1"/>
    </source>
</evidence>
<evidence type="ECO:0000256" key="10">
    <source>
        <dbReference type="RuleBase" id="RU362103"/>
    </source>
</evidence>
<accession>A0A6A7BUC8</accession>
<reference evidence="12" key="1">
    <citation type="journal article" date="2020" name="Stud. Mycol.">
        <title>101 Dothideomycetes genomes: a test case for predicting lifestyles and emergence of pathogens.</title>
        <authorList>
            <person name="Haridas S."/>
            <person name="Albert R."/>
            <person name="Binder M."/>
            <person name="Bloem J."/>
            <person name="Labutti K."/>
            <person name="Salamov A."/>
            <person name="Andreopoulos B."/>
            <person name="Baker S."/>
            <person name="Barry K."/>
            <person name="Bills G."/>
            <person name="Bluhm B."/>
            <person name="Cannon C."/>
            <person name="Castanera R."/>
            <person name="Culley D."/>
            <person name="Daum C."/>
            <person name="Ezra D."/>
            <person name="Gonzalez J."/>
            <person name="Henrissat B."/>
            <person name="Kuo A."/>
            <person name="Liang C."/>
            <person name="Lipzen A."/>
            <person name="Lutzoni F."/>
            <person name="Magnuson J."/>
            <person name="Mondo S."/>
            <person name="Nolan M."/>
            <person name="Ohm R."/>
            <person name="Pangilinan J."/>
            <person name="Park H.-J."/>
            <person name="Ramirez L."/>
            <person name="Alfaro M."/>
            <person name="Sun H."/>
            <person name="Tritt A."/>
            <person name="Yoshinaga Y."/>
            <person name="Zwiers L.-H."/>
            <person name="Turgeon B."/>
            <person name="Goodwin S."/>
            <person name="Spatafora J."/>
            <person name="Crous P."/>
            <person name="Grigoriev I."/>
        </authorList>
    </citation>
    <scope>NUCLEOTIDE SEQUENCE</scope>
    <source>
        <strain evidence="12">CBS 480.64</strain>
    </source>
</reference>
<dbReference type="InterPro" id="IPR002642">
    <property type="entry name" value="LysoPLipase_cat_dom"/>
</dbReference>
<evidence type="ECO:0000256" key="1">
    <source>
        <dbReference type="ARBA" id="ARBA00008780"/>
    </source>
</evidence>
<dbReference type="EMBL" id="MU006005">
    <property type="protein sequence ID" value="KAF2858682.1"/>
    <property type="molecule type" value="Genomic_DNA"/>
</dbReference>
<keyword evidence="13" id="KW-1185">Reference proteome</keyword>
<dbReference type="GO" id="GO:0005829">
    <property type="term" value="C:cytosol"/>
    <property type="evidence" value="ECO:0007669"/>
    <property type="project" value="TreeGrafter"/>
</dbReference>
<feature type="domain" description="PLA2c" evidence="11">
    <location>
        <begin position="43"/>
        <end position="602"/>
    </location>
</feature>
<keyword evidence="7" id="KW-0325">Glycoprotein</keyword>
<dbReference type="Proteomes" id="UP000799421">
    <property type="component" value="Unassembled WGS sequence"/>
</dbReference>
<sequence length="647" mass="69658">MKCWELFVFLGFANCFQSAVAAVIVERALPANSPYGYTPHKTKCPSNRPVVRDASKLSSEETEWLKARRKATLGPLQNLLKRMNITGLDADTYISNHQNNESALPTISIALSGGGYRALLNGAGVLEAFDSRTINSTGHGQLGGLLQSATYLAGLSGGNWLVGSLYANNYTSVYDILHSTNDRSNLWQFENPVYEGPAAGRLQILTSIGYYKALEQSVQAKSRADFNVTITDYWGRALSYQLINDTDGGPAYTMSSIADQGWFTSGNAPLPLIVAGSRKPGELTVSTNSSVFVFDPWEMGSFDPTIYGFAPLKYVGSNFTNGRLDPNTDCVTGFDNLGFIMGTSSSLFNYLLTSVNSSENSSALSSAFQSVLTSLLDKLGSKNRDIADWVNPFYHYQDGSNPYAASEQLSLVDGGEDLQNIPLNPLIQPQRAVDVIFAVDSSADTNTTYPTRNSSAGWPDGGSLIATYARSLTPIQNGTAFPSIPDANTFINLGLSSRPTFFGCDVHNLTGPSPLIVYLPNGPYTYYSNISTSVSQLNSTVRDAMVLNGYNGATQGNGTLDDKWPACVGCAILSRSMNRTGTKVPSICTDCFDRYCWNGTVASHAPGNFNPSLKVNGSHATSDSNIRSVPYEAAMGAFLTVGSFLML</sequence>
<dbReference type="Gene3D" id="3.40.1090.10">
    <property type="entry name" value="Cytosolic phospholipase A2 catalytic domain"/>
    <property type="match status" value="1"/>
</dbReference>
<comment type="catalytic activity">
    <reaction evidence="8 10">
        <text>a 1-acyl-sn-glycero-3-phosphocholine + H2O = sn-glycerol 3-phosphocholine + a fatty acid + H(+)</text>
        <dbReference type="Rhea" id="RHEA:15177"/>
        <dbReference type="ChEBI" id="CHEBI:15377"/>
        <dbReference type="ChEBI" id="CHEBI:15378"/>
        <dbReference type="ChEBI" id="CHEBI:16870"/>
        <dbReference type="ChEBI" id="CHEBI:28868"/>
        <dbReference type="ChEBI" id="CHEBI:58168"/>
        <dbReference type="EC" id="3.1.1.5"/>
    </reaction>
</comment>
<dbReference type="PANTHER" id="PTHR10728:SF33">
    <property type="entry name" value="LYSOPHOSPHOLIPASE 1-RELATED"/>
    <property type="match status" value="1"/>
</dbReference>
<dbReference type="GO" id="GO:0004622">
    <property type="term" value="F:phosphatidylcholine lysophospholipase activity"/>
    <property type="evidence" value="ECO:0007669"/>
    <property type="project" value="UniProtKB-EC"/>
</dbReference>
<evidence type="ECO:0000313" key="13">
    <source>
        <dbReference type="Proteomes" id="UP000799421"/>
    </source>
</evidence>
<evidence type="ECO:0000259" key="11">
    <source>
        <dbReference type="PROSITE" id="PS51210"/>
    </source>
</evidence>
<protein>
    <recommendedName>
        <fullName evidence="2 10">Lysophospholipase</fullName>
        <ecNumber evidence="2 10">3.1.1.5</ecNumber>
    </recommendedName>
</protein>
<feature type="signal peptide" evidence="10">
    <location>
        <begin position="1"/>
        <end position="21"/>
    </location>
</feature>
<evidence type="ECO:0000256" key="8">
    <source>
        <dbReference type="ARBA" id="ARBA00049531"/>
    </source>
</evidence>
<organism evidence="12 13">
    <name type="scientific">Piedraia hortae CBS 480.64</name>
    <dbReference type="NCBI Taxonomy" id="1314780"/>
    <lineage>
        <taxon>Eukaryota</taxon>
        <taxon>Fungi</taxon>
        <taxon>Dikarya</taxon>
        <taxon>Ascomycota</taxon>
        <taxon>Pezizomycotina</taxon>
        <taxon>Dothideomycetes</taxon>
        <taxon>Dothideomycetidae</taxon>
        <taxon>Capnodiales</taxon>
        <taxon>Piedraiaceae</taxon>
        <taxon>Piedraia</taxon>
    </lineage>
</organism>
<keyword evidence="3 10" id="KW-0732">Signal</keyword>
<keyword evidence="4 9" id="KW-0378">Hydrolase</keyword>
<proteinExistence type="inferred from homology"/>
<evidence type="ECO:0000256" key="9">
    <source>
        <dbReference type="PROSITE-ProRule" id="PRU00555"/>
    </source>
</evidence>
<dbReference type="SUPFAM" id="SSF52151">
    <property type="entry name" value="FabD/lysophospholipase-like"/>
    <property type="match status" value="1"/>
</dbReference>
<dbReference type="OrthoDB" id="4084751at2759"/>
<evidence type="ECO:0000256" key="6">
    <source>
        <dbReference type="ARBA" id="ARBA00023098"/>
    </source>
</evidence>
<evidence type="ECO:0000256" key="2">
    <source>
        <dbReference type="ARBA" id="ARBA00013274"/>
    </source>
</evidence>
<name>A0A6A7BUC8_9PEZI</name>
<dbReference type="PROSITE" id="PS51210">
    <property type="entry name" value="PLA2C"/>
    <property type="match status" value="1"/>
</dbReference>
<dbReference type="GO" id="GO:0004623">
    <property type="term" value="F:phospholipase A2 activity"/>
    <property type="evidence" value="ECO:0007669"/>
    <property type="project" value="TreeGrafter"/>
</dbReference>
<dbReference type="AlphaFoldDB" id="A0A6A7BUC8"/>
<dbReference type="PANTHER" id="PTHR10728">
    <property type="entry name" value="CYTOSOLIC PHOSPHOLIPASE A2"/>
    <property type="match status" value="1"/>
</dbReference>
<comment type="similarity">
    <text evidence="1 10">Belongs to the lysophospholipase family.</text>
</comment>